<dbReference type="Gene3D" id="1.50.10.10">
    <property type="match status" value="1"/>
</dbReference>
<comment type="function">
    <text evidence="12">Cleaves the distal alpha 1,2-linked glucose residue from the Glc(3)Man(9)GlcNAc(2) oligosaccharide precursor.</text>
</comment>
<dbReference type="AlphaFoldDB" id="A0A915KUU7"/>
<protein>
    <recommendedName>
        <fullName evidence="11 12">Mannosyl-oligosaccharide glucosidase</fullName>
        <ecNumber evidence="11 12">3.2.1.106</ecNumber>
    </recommendedName>
</protein>
<dbReference type="GO" id="GO:0005789">
    <property type="term" value="C:endoplasmic reticulum membrane"/>
    <property type="evidence" value="ECO:0007669"/>
    <property type="project" value="UniProtKB-SubCell"/>
</dbReference>
<dbReference type="InterPro" id="IPR031631">
    <property type="entry name" value="Glyco_hydro_63N"/>
</dbReference>
<accession>A0A915KUU7</accession>
<dbReference type="WBParaSite" id="nRc.2.0.1.t42701-RA">
    <property type="protein sequence ID" value="nRc.2.0.1.t42701-RA"/>
    <property type="gene ID" value="nRc.2.0.1.g42701"/>
</dbReference>
<dbReference type="InterPro" id="IPR031335">
    <property type="entry name" value="Glyco_hydro_63_C"/>
</dbReference>
<dbReference type="Proteomes" id="UP000887565">
    <property type="component" value="Unplaced"/>
</dbReference>
<comment type="catalytic activity">
    <reaction evidence="12">
        <text>N(4)-(alpha-D-Glc-(1-&gt;2)-alpha-D-Glc-(1-&gt;3)-alpha-D-Glc-(1-&gt;3)-alpha-D-Man-(1-&gt;2)-alpha-D-Man-(1-&gt;2)-alpha-D-Man-(1-&gt;3)-[alpha-D-Man-(1-&gt;2)-alpha-D-Man-(1-&gt;3)-[alpha-D-Man-(1-&gt;2)-alpha-D-Man-(1-&gt;6)]-alpha-D-Man-(1-&gt;6)]-beta-D-Man-(1-&gt;4)-beta-D-GlcNAc-(1-&gt;4)-beta-D-GlcNAc)-L-asparaginyl-[protein] + H2O = N(4)-(alpha-D-Glc-(1-&gt;3)-alpha-D-Glc-(1-&gt;3)-alpha-D-Man-(1-&gt;2)-alpha-D-Man-(1-&gt;2)-alpha-D-Man-(1-&gt;3)-[alpha-D-Man-(1-&gt;2)-alpha-D-Man-(1-&gt;3)-[alpha-D-Man-(1-&gt;2)-alpha-D-Man-(1-&gt;6)]-alpha-D-Man-(1-&gt;6)]-beta-D-Man-(1-&gt;4)-beta-D-GlcNAc-(1-&gt;4)-beta-D-GlcNAc)-L-asparaginyl-[protein] + beta-D-glucose</text>
        <dbReference type="Rhea" id="RHEA:55988"/>
        <dbReference type="Rhea" id="RHEA-COMP:12806"/>
        <dbReference type="Rhea" id="RHEA-COMP:14355"/>
        <dbReference type="ChEBI" id="CHEBI:15377"/>
        <dbReference type="ChEBI" id="CHEBI:15903"/>
        <dbReference type="ChEBI" id="CHEBI:59082"/>
        <dbReference type="ChEBI" id="CHEBI:132537"/>
        <dbReference type="EC" id="3.2.1.106"/>
    </reaction>
</comment>
<keyword evidence="6" id="KW-0735">Signal-anchor</keyword>
<keyword evidence="9" id="KW-0325">Glycoprotein</keyword>
<organism evidence="16 17">
    <name type="scientific">Romanomermis culicivorax</name>
    <name type="common">Nematode worm</name>
    <dbReference type="NCBI Taxonomy" id="13658"/>
    <lineage>
        <taxon>Eukaryota</taxon>
        <taxon>Metazoa</taxon>
        <taxon>Ecdysozoa</taxon>
        <taxon>Nematoda</taxon>
        <taxon>Enoplea</taxon>
        <taxon>Dorylaimia</taxon>
        <taxon>Mermithida</taxon>
        <taxon>Mermithoidea</taxon>
        <taxon>Mermithidae</taxon>
        <taxon>Romanomermis</taxon>
    </lineage>
</organism>
<dbReference type="OMA" id="IHLDLRC"/>
<dbReference type="InterPro" id="IPR004888">
    <property type="entry name" value="Glycoside_hydrolase_63"/>
</dbReference>
<evidence type="ECO:0000256" key="12">
    <source>
        <dbReference type="RuleBase" id="RU368089"/>
    </source>
</evidence>
<proteinExistence type="inferred from homology"/>
<evidence type="ECO:0000256" key="7">
    <source>
        <dbReference type="ARBA" id="ARBA00022989"/>
    </source>
</evidence>
<dbReference type="EC" id="3.2.1.106" evidence="11 12"/>
<dbReference type="Pfam" id="PF03200">
    <property type="entry name" value="Glyco_hydro_63"/>
    <property type="match status" value="1"/>
</dbReference>
<evidence type="ECO:0000256" key="3">
    <source>
        <dbReference type="ARBA" id="ARBA00022692"/>
    </source>
</evidence>
<sequence length="744" mass="85327">MYMCQKIFRFNMATDREKSISKTPPPQKYVSMSNNNNHKSPKPPTLKNKKNNKGQSKLMVKIGKVFALLILPITFGVALYHIHMNYFYLPSIVNTPSKLPKILNDNYFSNVSSETGDYFWGTYRSLCYLGIRARASTSPVFGLIWYTQPSMNVIMPSVRHWCSQSDKMKRYGWIEHDGKTFGVQEIVDDDLLIKTSFVKRPGCCHGGDWSFRVEAETTNPLENDTTYAFIVYVAMDPASDQGFLKPSIKNGKYITKVDGQHPDLGSFSLNFGKASNTVMRNFMAADAVDFALLKEATITGTGFGQYNGGNDASTASFYMQLMGYVPRDHPPTQNPRFLANQYTVIGSTKFDIVYESGSLKRLNKLTGNIFDQELQKRIEEFNQKFEDTFHLKEKMQADVYIEVGKHALSNMLGSMGYFHGSAKVASQYTPQPVPYGPLTLFSTVPSRSFFPRGFLWDEGFHQLLIFQWNSNLTREIIGSWLDLMNVEGWIPREVILGSESEARVPAEFVVQQDKVANPPMFFYIIRMMLNRMNDKSFDKEEIEATQNGLRKFYPRLKAWYSWLNSSQSGHIPGTYRWRGRNGTTDRELNPKTLPSGLDDYPRASHPDEREYHIDLYSWMAFSSKVMVDLAKLFQDKESLPAYETTQFIMGNGPLTFQDLEAEGLFKIISTVEKKKERKKCINKQWLNCKNKENTSLASLNIIMFEKAEKHLNKAYMSLNKAYIIYKRKNDLGRIGKQILVPIRV</sequence>
<keyword evidence="5 12" id="KW-0256">Endoplasmic reticulum</keyword>
<dbReference type="SUPFAM" id="SSF48208">
    <property type="entry name" value="Six-hairpin glycosidases"/>
    <property type="match status" value="1"/>
</dbReference>
<keyword evidence="7 12" id="KW-1133">Transmembrane helix</keyword>
<dbReference type="PANTHER" id="PTHR10412:SF11">
    <property type="entry name" value="MANNOSYL-OLIGOSACCHARIDE GLUCOSIDASE"/>
    <property type="match status" value="1"/>
</dbReference>
<keyword evidence="3 12" id="KW-0812">Transmembrane</keyword>
<evidence type="ECO:0000313" key="16">
    <source>
        <dbReference type="Proteomes" id="UP000887565"/>
    </source>
</evidence>
<evidence type="ECO:0000256" key="8">
    <source>
        <dbReference type="ARBA" id="ARBA00023136"/>
    </source>
</evidence>
<feature type="transmembrane region" description="Helical" evidence="12">
    <location>
        <begin position="65"/>
        <end position="89"/>
    </location>
</feature>
<keyword evidence="16" id="KW-1185">Reference proteome</keyword>
<evidence type="ECO:0000259" key="14">
    <source>
        <dbReference type="Pfam" id="PF03200"/>
    </source>
</evidence>
<reference evidence="17" key="1">
    <citation type="submission" date="2022-11" db="UniProtKB">
        <authorList>
            <consortium name="WormBaseParasite"/>
        </authorList>
    </citation>
    <scope>IDENTIFICATION</scope>
</reference>
<dbReference type="GO" id="GO:0009311">
    <property type="term" value="P:oligosaccharide metabolic process"/>
    <property type="evidence" value="ECO:0007669"/>
    <property type="project" value="UniProtKB-UniRule"/>
</dbReference>
<evidence type="ECO:0000256" key="5">
    <source>
        <dbReference type="ARBA" id="ARBA00022824"/>
    </source>
</evidence>
<dbReference type="InterPro" id="IPR008928">
    <property type="entry name" value="6-hairpin_glycosidase_sf"/>
</dbReference>
<evidence type="ECO:0000256" key="4">
    <source>
        <dbReference type="ARBA" id="ARBA00022801"/>
    </source>
</evidence>
<dbReference type="InterPro" id="IPR012341">
    <property type="entry name" value="6hp_glycosidase-like_sf"/>
</dbReference>
<feature type="domain" description="Glycosyl hydrolase family 63 N-terminal" evidence="15">
    <location>
        <begin position="119"/>
        <end position="278"/>
    </location>
</feature>
<evidence type="ECO:0000313" key="17">
    <source>
        <dbReference type="WBParaSite" id="nRc.2.0.1.t42701-RA"/>
    </source>
</evidence>
<feature type="region of interest" description="Disordered" evidence="13">
    <location>
        <begin position="574"/>
        <end position="603"/>
    </location>
</feature>
<dbReference type="Gene3D" id="2.70.98.110">
    <property type="entry name" value="Glycosyl hydrolase family 63, N-terminal domain"/>
    <property type="match status" value="1"/>
</dbReference>
<keyword evidence="4 12" id="KW-0378">Hydrolase</keyword>
<keyword evidence="8 12" id="KW-0472">Membrane</keyword>
<evidence type="ECO:0000259" key="15">
    <source>
        <dbReference type="Pfam" id="PF16923"/>
    </source>
</evidence>
<evidence type="ECO:0000256" key="9">
    <source>
        <dbReference type="ARBA" id="ARBA00023180"/>
    </source>
</evidence>
<evidence type="ECO:0000256" key="2">
    <source>
        <dbReference type="ARBA" id="ARBA00010833"/>
    </source>
</evidence>
<feature type="domain" description="Glycosyl hydrolase family 63 C-terminal" evidence="14">
    <location>
        <begin position="366"/>
        <end position="647"/>
    </location>
</feature>
<evidence type="ECO:0000256" key="11">
    <source>
        <dbReference type="ARBA" id="ARBA00038888"/>
    </source>
</evidence>
<comment type="similarity">
    <text evidence="2 12">Belongs to the glycosyl hydrolase 63 family.</text>
</comment>
<evidence type="ECO:0000256" key="1">
    <source>
        <dbReference type="ARBA" id="ARBA00004648"/>
    </source>
</evidence>
<evidence type="ECO:0000256" key="13">
    <source>
        <dbReference type="SAM" id="MobiDB-lite"/>
    </source>
</evidence>
<evidence type="ECO:0000256" key="10">
    <source>
        <dbReference type="ARBA" id="ARBA00023295"/>
    </source>
</evidence>
<keyword evidence="10 12" id="KW-0326">Glycosidase</keyword>
<dbReference type="PANTHER" id="PTHR10412">
    <property type="entry name" value="MANNOSYL-OLIGOSACCHARIDE GLUCOSIDASE"/>
    <property type="match status" value="1"/>
</dbReference>
<evidence type="ECO:0000256" key="6">
    <source>
        <dbReference type="ARBA" id="ARBA00022968"/>
    </source>
</evidence>
<comment type="subcellular location">
    <subcellularLocation>
        <location evidence="1 12">Endoplasmic reticulum membrane</location>
        <topology evidence="1 12">Single-pass type II membrane protein</topology>
    </subcellularLocation>
</comment>
<dbReference type="InterPro" id="IPR038518">
    <property type="entry name" value="Glyco_hydro_63N_sf"/>
</dbReference>
<dbReference type="GO" id="GO:0006487">
    <property type="term" value="P:protein N-linked glycosylation"/>
    <property type="evidence" value="ECO:0007669"/>
    <property type="project" value="UniProtKB-UniRule"/>
</dbReference>
<dbReference type="Pfam" id="PF16923">
    <property type="entry name" value="Glyco_hydro_63N"/>
    <property type="match status" value="1"/>
</dbReference>
<name>A0A915KUU7_ROMCU</name>
<dbReference type="GO" id="GO:0004573">
    <property type="term" value="F:Glc3Man9GlcNAc2 oligosaccharide glucosidase activity"/>
    <property type="evidence" value="ECO:0007669"/>
    <property type="project" value="UniProtKB-UniRule"/>
</dbReference>
<feature type="region of interest" description="Disordered" evidence="13">
    <location>
        <begin position="17"/>
        <end position="53"/>
    </location>
</feature>